<gene>
    <name evidence="2" type="ORF">UY44_C0012G0006</name>
</gene>
<protein>
    <submittedName>
        <fullName evidence="2">Uncharacterized protein</fullName>
    </submittedName>
</protein>
<dbReference type="EMBL" id="LCPZ01000012">
    <property type="protein sequence ID" value="KKW08292.1"/>
    <property type="molecule type" value="Genomic_DNA"/>
</dbReference>
<keyword evidence="1" id="KW-0472">Membrane</keyword>
<sequence length="139" mass="15334">MSGMTILFTVLGFIGVIVVVVKLILGTKRHGHALNIVYASYTFQRLADAERRAVQAVASNILGRLADSPSTRARTLDQLDAHKRYSLYALALAELNIPPAGNSPFSWQHTSHPLATPANMQSVIESFERDNKTKLDFKL</sequence>
<keyword evidence="1" id="KW-1133">Transmembrane helix</keyword>
<accession>A0A0G1Y065</accession>
<comment type="caution">
    <text evidence="2">The sequence shown here is derived from an EMBL/GenBank/DDBJ whole genome shotgun (WGS) entry which is preliminary data.</text>
</comment>
<keyword evidence="1" id="KW-0812">Transmembrane</keyword>
<reference evidence="2 3" key="1">
    <citation type="journal article" date="2015" name="Nature">
        <title>rRNA introns, odd ribosomes, and small enigmatic genomes across a large radiation of phyla.</title>
        <authorList>
            <person name="Brown C.T."/>
            <person name="Hug L.A."/>
            <person name="Thomas B.C."/>
            <person name="Sharon I."/>
            <person name="Castelle C.J."/>
            <person name="Singh A."/>
            <person name="Wilkins M.J."/>
            <person name="Williams K.H."/>
            <person name="Banfield J.F."/>
        </authorList>
    </citation>
    <scope>NUCLEOTIDE SEQUENCE [LARGE SCALE GENOMIC DNA]</scope>
</reference>
<dbReference type="Proteomes" id="UP000033965">
    <property type="component" value="Unassembled WGS sequence"/>
</dbReference>
<evidence type="ECO:0000313" key="3">
    <source>
        <dbReference type="Proteomes" id="UP000033965"/>
    </source>
</evidence>
<evidence type="ECO:0000313" key="2">
    <source>
        <dbReference type="EMBL" id="KKW08292.1"/>
    </source>
</evidence>
<name>A0A0G1Y065_9BACT</name>
<dbReference type="AlphaFoldDB" id="A0A0G1Y065"/>
<organism evidence="2 3">
    <name type="scientific">Candidatus Kaiserbacteria bacterium GW2011_GWA2_49_19</name>
    <dbReference type="NCBI Taxonomy" id="1618669"/>
    <lineage>
        <taxon>Bacteria</taxon>
        <taxon>Candidatus Kaiseribacteriota</taxon>
    </lineage>
</organism>
<evidence type="ECO:0000256" key="1">
    <source>
        <dbReference type="SAM" id="Phobius"/>
    </source>
</evidence>
<feature type="transmembrane region" description="Helical" evidence="1">
    <location>
        <begin position="6"/>
        <end position="25"/>
    </location>
</feature>
<proteinExistence type="predicted"/>